<evidence type="ECO:0000256" key="3">
    <source>
        <dbReference type="SAM" id="SignalP"/>
    </source>
</evidence>
<evidence type="ECO:0000313" key="4">
    <source>
        <dbReference type="EMBL" id="VDL68169.1"/>
    </source>
</evidence>
<evidence type="ECO:0000313" key="5">
    <source>
        <dbReference type="Proteomes" id="UP000271162"/>
    </source>
</evidence>
<protein>
    <submittedName>
        <fullName evidence="6">Neurofilament heavy polypeptide-like</fullName>
    </submittedName>
</protein>
<keyword evidence="5" id="KW-1185">Reference proteome</keyword>
<evidence type="ECO:0000313" key="6">
    <source>
        <dbReference type="WBParaSite" id="NBR_0000457901-mRNA-1"/>
    </source>
</evidence>
<dbReference type="AlphaFoldDB" id="A0A0N4XPX7"/>
<sequence>MQLRTLFSLPTLLIALREMSPSFWSSLMEQPLRHEDKPVLTRLEDIENVITDHLQTLSDLRSTLRDIRVKLQIEQEEETTMFEEEMRQKLSHIEELLKDQNLRTEGEMIPEKDNEKKIILDDAEYLEGALSEDPIEESAEETEQEQDTEEEETQRRSPSVEQRRNPSEAQRRSPSVEQRRSPSEAQRRSPPVEQRRAPSEAQRRSPPVEQRRAPPEAQRRNPNPEVHGAARIELEIRCLQQALRDFDAILQQLQEEP</sequence>
<keyword evidence="1" id="KW-0175">Coiled coil</keyword>
<feature type="compositionally biased region" description="Acidic residues" evidence="2">
    <location>
        <begin position="133"/>
        <end position="152"/>
    </location>
</feature>
<dbReference type="EMBL" id="UYSL01008915">
    <property type="protein sequence ID" value="VDL68169.1"/>
    <property type="molecule type" value="Genomic_DNA"/>
</dbReference>
<dbReference type="STRING" id="27835.A0A0N4XPX7"/>
<reference evidence="4 5" key="2">
    <citation type="submission" date="2018-11" db="EMBL/GenBank/DDBJ databases">
        <authorList>
            <consortium name="Pathogen Informatics"/>
        </authorList>
    </citation>
    <scope>NUCLEOTIDE SEQUENCE [LARGE SCALE GENOMIC DNA]</scope>
</reference>
<feature type="compositionally biased region" description="Basic and acidic residues" evidence="2">
    <location>
        <begin position="209"/>
        <end position="219"/>
    </location>
</feature>
<feature type="signal peptide" evidence="3">
    <location>
        <begin position="1"/>
        <end position="15"/>
    </location>
</feature>
<evidence type="ECO:0000256" key="1">
    <source>
        <dbReference type="SAM" id="Coils"/>
    </source>
</evidence>
<name>A0A0N4XPX7_NIPBR</name>
<feature type="compositionally biased region" description="Basic and acidic residues" evidence="2">
    <location>
        <begin position="161"/>
        <end position="171"/>
    </location>
</feature>
<accession>A0A0N4XPX7</accession>
<proteinExistence type="predicted"/>
<gene>
    <name evidence="4" type="ORF">NBR_LOCUS4580</name>
</gene>
<evidence type="ECO:0000256" key="2">
    <source>
        <dbReference type="SAM" id="MobiDB-lite"/>
    </source>
</evidence>
<dbReference type="Proteomes" id="UP000271162">
    <property type="component" value="Unassembled WGS sequence"/>
</dbReference>
<feature type="compositionally biased region" description="Basic and acidic residues" evidence="2">
    <location>
        <begin position="177"/>
        <end position="187"/>
    </location>
</feature>
<feature type="coiled-coil region" evidence="1">
    <location>
        <begin position="57"/>
        <end position="103"/>
    </location>
</feature>
<organism evidence="6">
    <name type="scientific">Nippostrongylus brasiliensis</name>
    <name type="common">Rat hookworm</name>
    <dbReference type="NCBI Taxonomy" id="27835"/>
    <lineage>
        <taxon>Eukaryota</taxon>
        <taxon>Metazoa</taxon>
        <taxon>Ecdysozoa</taxon>
        <taxon>Nematoda</taxon>
        <taxon>Chromadorea</taxon>
        <taxon>Rhabditida</taxon>
        <taxon>Rhabditina</taxon>
        <taxon>Rhabditomorpha</taxon>
        <taxon>Strongyloidea</taxon>
        <taxon>Heligmosomidae</taxon>
        <taxon>Nippostrongylus</taxon>
    </lineage>
</organism>
<reference evidence="6" key="1">
    <citation type="submission" date="2017-02" db="UniProtKB">
        <authorList>
            <consortium name="WormBaseParasite"/>
        </authorList>
    </citation>
    <scope>IDENTIFICATION</scope>
</reference>
<dbReference type="WBParaSite" id="NBR_0000457901-mRNA-1">
    <property type="protein sequence ID" value="NBR_0000457901-mRNA-1"/>
    <property type="gene ID" value="NBR_0000457901"/>
</dbReference>
<feature type="compositionally biased region" description="Basic and acidic residues" evidence="2">
    <location>
        <begin position="193"/>
        <end position="203"/>
    </location>
</feature>
<keyword evidence="3" id="KW-0732">Signal</keyword>
<feature type="region of interest" description="Disordered" evidence="2">
    <location>
        <begin position="131"/>
        <end position="228"/>
    </location>
</feature>
<feature type="chain" id="PRO_5043124773" evidence="3">
    <location>
        <begin position="16"/>
        <end position="257"/>
    </location>
</feature>